<name>A0A1V2L318_CYBFA</name>
<organism evidence="4 5">
    <name type="scientific">Cyberlindnera fabianii</name>
    <name type="common">Yeast</name>
    <name type="synonym">Hansenula fabianii</name>
    <dbReference type="NCBI Taxonomy" id="36022"/>
    <lineage>
        <taxon>Eukaryota</taxon>
        <taxon>Fungi</taxon>
        <taxon>Dikarya</taxon>
        <taxon>Ascomycota</taxon>
        <taxon>Saccharomycotina</taxon>
        <taxon>Saccharomycetes</taxon>
        <taxon>Phaffomycetales</taxon>
        <taxon>Phaffomycetaceae</taxon>
        <taxon>Cyberlindnera</taxon>
    </lineage>
</organism>
<keyword evidence="3" id="KW-0560">Oxidoreductase</keyword>
<dbReference type="SUPFAM" id="SSF51735">
    <property type="entry name" value="NAD(P)-binding Rossmann-fold domains"/>
    <property type="match status" value="1"/>
</dbReference>
<dbReference type="InterPro" id="IPR002347">
    <property type="entry name" value="SDR_fam"/>
</dbReference>
<comment type="caution">
    <text evidence="4">The sequence shown here is derived from an EMBL/GenBank/DDBJ whole genome shotgun (WGS) entry which is preliminary data.</text>
</comment>
<dbReference type="AlphaFoldDB" id="A0A1V2L318"/>
<dbReference type="VEuPathDB" id="FungiDB:BON22_3754"/>
<comment type="similarity">
    <text evidence="1">Belongs to the short-chain dehydrogenases/reductases (SDR) family.</text>
</comment>
<dbReference type="InterPro" id="IPR036291">
    <property type="entry name" value="NAD(P)-bd_dom_sf"/>
</dbReference>
<dbReference type="InterPro" id="IPR020904">
    <property type="entry name" value="Sc_DH/Rdtase_CS"/>
</dbReference>
<dbReference type="EMBL" id="MPUK01000007">
    <property type="protein sequence ID" value="ONH66318.1"/>
    <property type="molecule type" value="Genomic_DNA"/>
</dbReference>
<dbReference type="FunFam" id="3.40.50.720:FF:000281">
    <property type="entry name" value="Uncharacterized oxidoreductase YIR035C"/>
    <property type="match status" value="1"/>
</dbReference>
<accession>A0A1V2L318</accession>
<evidence type="ECO:0000313" key="5">
    <source>
        <dbReference type="Proteomes" id="UP000189513"/>
    </source>
</evidence>
<sequence>MNVTIVTGASRGTHVVAVARSEEPLRCLRIKYGEERVVTVQGDLAEEETVKQIISTCIERFGRIDNIIANAGVLEPVEQISLANIPAWKKLFDINFFSIVSLVAQALPYVKQSKGNVILVSSGASTKAYYGWGAYGTSKAAINQFALQLASEETDVKCVAVAPGVVDTQMQEDIRDKFGKNMTPEGHKRFTDLKRNQELLDPIVPATIYANLAIKGINANINGKYLRYNDDALADTGYWPSLPGAKANPGAAAAADAYAEAYAEAEAIGHAAPGAYALAASEDDCASIFCHMYCGLMISAGSECPQNTTDNYSGPYEAGCLCGSDDTTFLSYYDSCMSCGWTLWKYYSGCLENALVECASENTVYTATEPTGTSRCSTTLSYSYTVDPNINYSTYV</sequence>
<proteinExistence type="inferred from homology"/>
<keyword evidence="2" id="KW-0521">NADP</keyword>
<dbReference type="PRINTS" id="PR00081">
    <property type="entry name" value="GDHRDH"/>
</dbReference>
<dbReference type="Gene3D" id="3.40.50.720">
    <property type="entry name" value="NAD(P)-binding Rossmann-like Domain"/>
    <property type="match status" value="1"/>
</dbReference>
<keyword evidence="5" id="KW-1185">Reference proteome</keyword>
<protein>
    <submittedName>
        <fullName evidence="4">Benzil reductase ((S)-benzoin forming) IRC24</fullName>
    </submittedName>
</protein>
<dbReference type="PANTHER" id="PTHR43008:SF8">
    <property type="entry name" value="BENZIL REDUCTASE ((S)-BENZOIN FORMING) IRC24"/>
    <property type="match status" value="1"/>
</dbReference>
<evidence type="ECO:0000256" key="3">
    <source>
        <dbReference type="ARBA" id="ARBA00023002"/>
    </source>
</evidence>
<gene>
    <name evidence="4" type="ORF">BON22_3754</name>
</gene>
<dbReference type="Proteomes" id="UP000189513">
    <property type="component" value="Unassembled WGS sequence"/>
</dbReference>
<evidence type="ECO:0000256" key="1">
    <source>
        <dbReference type="ARBA" id="ARBA00006484"/>
    </source>
</evidence>
<reference evidence="5" key="1">
    <citation type="journal article" date="2017" name="Genome Announc.">
        <title>Genome sequences of Cyberlindnera fabianii 65, Pichia kudriavzevii 129, and Saccharomyces cerevisiae 131 isolated from fermented masau fruits in Zimbabwe.</title>
        <authorList>
            <person name="van Rijswijck I.M.H."/>
            <person name="Derks M.F.L."/>
            <person name="Abee T."/>
            <person name="de Ridder D."/>
            <person name="Smid E.J."/>
        </authorList>
    </citation>
    <scope>NUCLEOTIDE SEQUENCE [LARGE SCALE GENOMIC DNA]</scope>
    <source>
        <strain evidence="5">65</strain>
    </source>
</reference>
<evidence type="ECO:0000256" key="2">
    <source>
        <dbReference type="ARBA" id="ARBA00022857"/>
    </source>
</evidence>
<dbReference type="STRING" id="36022.A0A1V2L318"/>
<evidence type="ECO:0000313" key="4">
    <source>
        <dbReference type="EMBL" id="ONH66318.1"/>
    </source>
</evidence>
<dbReference type="Pfam" id="PF00106">
    <property type="entry name" value="adh_short"/>
    <property type="match status" value="1"/>
</dbReference>
<dbReference type="PANTHER" id="PTHR43008">
    <property type="entry name" value="BENZIL REDUCTASE"/>
    <property type="match status" value="1"/>
</dbReference>
<dbReference type="GO" id="GO:0050664">
    <property type="term" value="F:oxidoreductase activity, acting on NAD(P)H, oxygen as acceptor"/>
    <property type="evidence" value="ECO:0007669"/>
    <property type="project" value="TreeGrafter"/>
</dbReference>
<dbReference type="PROSITE" id="PS00061">
    <property type="entry name" value="ADH_SHORT"/>
    <property type="match status" value="1"/>
</dbReference>